<evidence type="ECO:0000313" key="1">
    <source>
        <dbReference type="EMBL" id="CDH57550.1"/>
    </source>
</evidence>
<proteinExistence type="predicted"/>
<gene>
    <name evidence="1" type="ORF">LCOR_08476.1</name>
</gene>
<dbReference type="Proteomes" id="UP000027586">
    <property type="component" value="Unassembled WGS sequence"/>
</dbReference>
<protein>
    <submittedName>
        <fullName evidence="1">Uncharacterized protein</fullName>
    </submittedName>
</protein>
<organism evidence="1 2">
    <name type="scientific">Lichtheimia corymbifera JMRC:FSU:9682</name>
    <dbReference type="NCBI Taxonomy" id="1263082"/>
    <lineage>
        <taxon>Eukaryota</taxon>
        <taxon>Fungi</taxon>
        <taxon>Fungi incertae sedis</taxon>
        <taxon>Mucoromycota</taxon>
        <taxon>Mucoromycotina</taxon>
        <taxon>Mucoromycetes</taxon>
        <taxon>Mucorales</taxon>
        <taxon>Lichtheimiaceae</taxon>
        <taxon>Lichtheimia</taxon>
    </lineage>
</organism>
<dbReference type="EMBL" id="CBTN010000047">
    <property type="protein sequence ID" value="CDH57550.1"/>
    <property type="molecule type" value="Genomic_DNA"/>
</dbReference>
<name>A0A068S6H5_9FUNG</name>
<reference evidence="1" key="1">
    <citation type="submission" date="2013-08" db="EMBL/GenBank/DDBJ databases">
        <title>Gene expansion shapes genome architecture in the human pathogen Lichtheimia corymbifera: an evolutionary genomics analysis in the ancient terrestrial Mucorales (Mucoromycotina).</title>
        <authorList>
            <person name="Schwartze V.U."/>
            <person name="Winter S."/>
            <person name="Shelest E."/>
            <person name="Marcet-Houben M."/>
            <person name="Horn F."/>
            <person name="Wehner S."/>
            <person name="Hoffmann K."/>
            <person name="Riege K."/>
            <person name="Sammeth M."/>
            <person name="Nowrousian M."/>
            <person name="Valiante V."/>
            <person name="Linde J."/>
            <person name="Jacobsen I.D."/>
            <person name="Marz M."/>
            <person name="Brakhage A.A."/>
            <person name="Gabaldon T."/>
            <person name="Bocker S."/>
            <person name="Voigt K."/>
        </authorList>
    </citation>
    <scope>NUCLEOTIDE SEQUENCE [LARGE SCALE GENOMIC DNA]</scope>
    <source>
        <strain evidence="1">FSU 9682</strain>
    </source>
</reference>
<accession>A0A068S6H5</accession>
<dbReference type="VEuPathDB" id="FungiDB:LCOR_08476.1"/>
<sequence length="155" mass="16898">MAGPWRVHHTTTPAFLDTPPSLVQSSTTTKRNSIIPAAAICFIVSSSIHSLATLQHTLLHTPLPRPNVTAVAISKVFTSYLQQLALLHTAMDGMPYQLSSTLRCKSSLFGWAAMEDNEQERIDQQLDGEGSISAAIAWLSSTNMMDLMDACNQVQ</sequence>
<evidence type="ECO:0000313" key="2">
    <source>
        <dbReference type="Proteomes" id="UP000027586"/>
    </source>
</evidence>
<keyword evidence="2" id="KW-1185">Reference proteome</keyword>
<dbReference type="AlphaFoldDB" id="A0A068S6H5"/>
<comment type="caution">
    <text evidence="1">The sequence shown here is derived from an EMBL/GenBank/DDBJ whole genome shotgun (WGS) entry which is preliminary data.</text>
</comment>